<dbReference type="Pfam" id="PF00875">
    <property type="entry name" value="DNA_photolyase"/>
    <property type="match status" value="1"/>
</dbReference>
<dbReference type="SUPFAM" id="SSF52425">
    <property type="entry name" value="Cryptochrome/photolyase, N-terminal domain"/>
    <property type="match status" value="1"/>
</dbReference>
<dbReference type="STRING" id="215250.A0A316YIJ7"/>
<evidence type="ECO:0000313" key="9">
    <source>
        <dbReference type="EMBL" id="PWN89001.1"/>
    </source>
</evidence>
<evidence type="ECO:0000256" key="3">
    <source>
        <dbReference type="ARBA" id="ARBA00022827"/>
    </source>
</evidence>
<keyword evidence="10" id="KW-1185">Reference proteome</keyword>
<comment type="cofactor">
    <cofactor evidence="6">
        <name>(6R)-5,10-methylene-5,6,7,8-tetrahydrofolate</name>
        <dbReference type="ChEBI" id="CHEBI:15636"/>
    </cofactor>
    <text evidence="6">Binds 1 5,10-methenyltetrahydrofolate (MTHF) per subunit.</text>
</comment>
<comment type="cofactor">
    <cofactor evidence="5 6">
        <name>FAD</name>
        <dbReference type="ChEBI" id="CHEBI:57692"/>
    </cofactor>
    <text evidence="5 6">Binds 1 FAD per subunit.</text>
</comment>
<dbReference type="SUPFAM" id="SSF48173">
    <property type="entry name" value="Cryptochrome/photolyase FAD-binding domain"/>
    <property type="match status" value="1"/>
</dbReference>
<dbReference type="Proteomes" id="UP000245768">
    <property type="component" value="Unassembled WGS sequence"/>
</dbReference>
<feature type="binding site" evidence="5">
    <location>
        <begin position="309"/>
        <end position="313"/>
    </location>
    <ligand>
        <name>FAD</name>
        <dbReference type="ChEBI" id="CHEBI:57692"/>
    </ligand>
</feature>
<evidence type="ECO:0000313" key="10">
    <source>
        <dbReference type="Proteomes" id="UP000245768"/>
    </source>
</evidence>
<keyword evidence="3 5" id="KW-0274">FAD</keyword>
<dbReference type="PANTHER" id="PTHR11455:SF22">
    <property type="entry name" value="CRYPTOCHROME DASH"/>
    <property type="match status" value="1"/>
</dbReference>
<dbReference type="NCBIfam" id="TIGR02765">
    <property type="entry name" value="crypto_DASH"/>
    <property type="match status" value="1"/>
</dbReference>
<feature type="binding site" evidence="5">
    <location>
        <position position="296"/>
    </location>
    <ligand>
        <name>FAD</name>
        <dbReference type="ChEBI" id="CHEBI:57692"/>
    </ligand>
</feature>
<dbReference type="InterPro" id="IPR036134">
    <property type="entry name" value="Crypto/Photolyase_FAD-like_sf"/>
</dbReference>
<dbReference type="InterPro" id="IPR014729">
    <property type="entry name" value="Rossmann-like_a/b/a_fold"/>
</dbReference>
<dbReference type="InterPro" id="IPR014133">
    <property type="entry name" value="Cry_DASH"/>
</dbReference>
<dbReference type="InParanoid" id="A0A316YIJ7"/>
<evidence type="ECO:0000256" key="2">
    <source>
        <dbReference type="ARBA" id="ARBA00022630"/>
    </source>
</evidence>
<name>A0A316YIJ7_9BASI</name>
<dbReference type="PROSITE" id="PS51645">
    <property type="entry name" value="PHR_CRY_ALPHA_BETA"/>
    <property type="match status" value="1"/>
</dbReference>
<dbReference type="RefSeq" id="XP_025376199.1">
    <property type="nucleotide sequence ID" value="XM_025520053.1"/>
</dbReference>
<dbReference type="GO" id="GO:0003684">
    <property type="term" value="F:damaged DNA binding"/>
    <property type="evidence" value="ECO:0007669"/>
    <property type="project" value="TreeGrafter"/>
</dbReference>
<dbReference type="InterPro" id="IPR036155">
    <property type="entry name" value="Crypto/Photolyase_N_sf"/>
</dbReference>
<dbReference type="GO" id="GO:0003904">
    <property type="term" value="F:deoxyribodipyrimidine photo-lyase activity"/>
    <property type="evidence" value="ECO:0007669"/>
    <property type="project" value="TreeGrafter"/>
</dbReference>
<dbReference type="Pfam" id="PF03441">
    <property type="entry name" value="FAD_binding_7"/>
    <property type="match status" value="1"/>
</dbReference>
<evidence type="ECO:0000259" key="8">
    <source>
        <dbReference type="PROSITE" id="PS51645"/>
    </source>
</evidence>
<dbReference type="GeneID" id="37041969"/>
<comment type="similarity">
    <text evidence="1 6">Belongs to the DNA photolyase class-1 family.</text>
</comment>
<dbReference type="GO" id="GO:0000719">
    <property type="term" value="P:photoreactive repair"/>
    <property type="evidence" value="ECO:0007669"/>
    <property type="project" value="TreeGrafter"/>
</dbReference>
<dbReference type="InterPro" id="IPR006050">
    <property type="entry name" value="DNA_photolyase_N"/>
</dbReference>
<evidence type="ECO:0000256" key="5">
    <source>
        <dbReference type="PIRSR" id="PIRSR602081-1"/>
    </source>
</evidence>
<feature type="binding site" evidence="5">
    <location>
        <begin position="464"/>
        <end position="466"/>
    </location>
    <ligand>
        <name>FAD</name>
        <dbReference type="ChEBI" id="CHEBI:57692"/>
    </ligand>
</feature>
<evidence type="ECO:0000256" key="7">
    <source>
        <dbReference type="SAM" id="MobiDB-lite"/>
    </source>
</evidence>
<organism evidence="9 10">
    <name type="scientific">Acaromyces ingoldii</name>
    <dbReference type="NCBI Taxonomy" id="215250"/>
    <lineage>
        <taxon>Eukaryota</taxon>
        <taxon>Fungi</taxon>
        <taxon>Dikarya</taxon>
        <taxon>Basidiomycota</taxon>
        <taxon>Ustilaginomycotina</taxon>
        <taxon>Exobasidiomycetes</taxon>
        <taxon>Exobasidiales</taxon>
        <taxon>Cryptobasidiaceae</taxon>
        <taxon>Acaromyces</taxon>
    </lineage>
</organism>
<keyword evidence="4 6" id="KW-0157">Chromophore</keyword>
<feature type="compositionally biased region" description="Gly residues" evidence="7">
    <location>
        <begin position="556"/>
        <end position="568"/>
    </location>
</feature>
<dbReference type="InterPro" id="IPR002081">
    <property type="entry name" value="Cryptochrome/DNA_photolyase_1"/>
</dbReference>
<sequence length="581" mass="64543">MTRSILIALLRSDLRLHDHAIFSACRPGSSALPNVTHVVPVYVFDQKYVEVGGITGLTKGKGPGHNGAKTRVAGFWRCGPHRTRFVTRSVYDLKARLKKLGSDLSIWAGQPDVVLAKLVEAFQREGDKVEAVWMSGETGKPHTEEVNTEKRIKKALAPSQTPLKLVENSSLIDPKDLPFDIKDLPDVFTHFRKRVEAPDMFKPPEPAPDKLLPFVEVPKVDNGPGVFKVGDDVSEENLTEQLLAPLDKEPGPLPVLGQLKGQDLPNALPFKGGETEALARLEHYFGGGKQAPAATYKDTRNEMLGADYSTKFSSALAHGLLSARTIAHRATQLDKSNGAKGRDGGGYWIIFELLWRDYFRLVSLKYGSSLYTIYGIEGELDEKTSDQKARDWIQPRSFDDKGDAFVRWATFETGVPLIDANMKELAATGFMSNRGRQNVASLLTKDLYYDWRLGAEWFEHLLVDYDPASNYGNWQYVAGVGNDPRASRQFNPIKQAKDYDQQAKYVKAWLPVLEGLPHTEAHHPWTRAEGSPEGYPSKPVVENNMWKSHYARDGSSRGGIRGGGGGGGKTHDKYYLKHVSV</sequence>
<gene>
    <name evidence="9" type="ORF">FA10DRAFT_260908</name>
</gene>
<feature type="binding site" evidence="5">
    <location>
        <begin position="352"/>
        <end position="359"/>
    </location>
    <ligand>
        <name>FAD</name>
        <dbReference type="ChEBI" id="CHEBI:57692"/>
    </ligand>
</feature>
<dbReference type="Gene3D" id="1.10.579.10">
    <property type="entry name" value="DNA Cyclobutane Dipyrimidine Photolyase, subunit A, domain 3"/>
    <property type="match status" value="1"/>
</dbReference>
<comment type="function">
    <text evidence="6">May have a photoreceptor function.</text>
</comment>
<keyword evidence="2 5" id="KW-0285">Flavoprotein</keyword>
<dbReference type="GO" id="GO:0071949">
    <property type="term" value="F:FAD binding"/>
    <property type="evidence" value="ECO:0007669"/>
    <property type="project" value="TreeGrafter"/>
</dbReference>
<dbReference type="PANTHER" id="PTHR11455">
    <property type="entry name" value="CRYPTOCHROME"/>
    <property type="match status" value="1"/>
</dbReference>
<dbReference type="PRINTS" id="PR00147">
    <property type="entry name" value="DNAPHOTLYASE"/>
</dbReference>
<dbReference type="Gene3D" id="3.40.50.620">
    <property type="entry name" value="HUPs"/>
    <property type="match status" value="1"/>
</dbReference>
<dbReference type="InterPro" id="IPR005101">
    <property type="entry name" value="Cryptochr/Photolyase_FAD-bd"/>
</dbReference>
<reference evidence="9 10" key="1">
    <citation type="journal article" date="2018" name="Mol. Biol. Evol.">
        <title>Broad Genomic Sampling Reveals a Smut Pathogenic Ancestry of the Fungal Clade Ustilaginomycotina.</title>
        <authorList>
            <person name="Kijpornyongpan T."/>
            <person name="Mondo S.J."/>
            <person name="Barry K."/>
            <person name="Sandor L."/>
            <person name="Lee J."/>
            <person name="Lipzen A."/>
            <person name="Pangilinan J."/>
            <person name="LaButti K."/>
            <person name="Hainaut M."/>
            <person name="Henrissat B."/>
            <person name="Grigoriev I.V."/>
            <person name="Spatafora J.W."/>
            <person name="Aime M.C."/>
        </authorList>
    </citation>
    <scope>NUCLEOTIDE SEQUENCE [LARGE SCALE GENOMIC DNA]</scope>
    <source>
        <strain evidence="9 10">MCA 4198</strain>
    </source>
</reference>
<accession>A0A316YIJ7</accession>
<protein>
    <recommendedName>
        <fullName evidence="6">Cryptochrome DASH</fullName>
    </recommendedName>
</protein>
<evidence type="ECO:0000256" key="4">
    <source>
        <dbReference type="ARBA" id="ARBA00022991"/>
    </source>
</evidence>
<dbReference type="OrthoDB" id="435881at2759"/>
<dbReference type="Gene3D" id="1.25.40.80">
    <property type="match status" value="1"/>
</dbReference>
<dbReference type="AlphaFoldDB" id="A0A316YIJ7"/>
<evidence type="ECO:0000256" key="6">
    <source>
        <dbReference type="RuleBase" id="RU367151"/>
    </source>
</evidence>
<feature type="domain" description="Photolyase/cryptochrome alpha/beta" evidence="8">
    <location>
        <begin position="4"/>
        <end position="171"/>
    </location>
</feature>
<dbReference type="EMBL" id="KZ819637">
    <property type="protein sequence ID" value="PWN89001.1"/>
    <property type="molecule type" value="Genomic_DNA"/>
</dbReference>
<proteinExistence type="inferred from homology"/>
<feature type="region of interest" description="Disordered" evidence="7">
    <location>
        <begin position="552"/>
        <end position="573"/>
    </location>
</feature>
<evidence type="ECO:0000256" key="1">
    <source>
        <dbReference type="ARBA" id="ARBA00005862"/>
    </source>
</evidence>